<evidence type="ECO:0000313" key="3">
    <source>
        <dbReference type="EMBL" id="RRT55826.1"/>
    </source>
</evidence>
<keyword evidence="2" id="KW-0472">Membrane</keyword>
<protein>
    <submittedName>
        <fullName evidence="3">Uncharacterized protein</fullName>
    </submittedName>
</protein>
<dbReference type="PANTHER" id="PTHR45751">
    <property type="entry name" value="COPINE FAMILY PROTEIN 1"/>
    <property type="match status" value="1"/>
</dbReference>
<evidence type="ECO:0000256" key="1">
    <source>
        <dbReference type="SAM" id="MobiDB-lite"/>
    </source>
</evidence>
<reference evidence="3 4" key="1">
    <citation type="journal article" date="2014" name="Agronomy (Basel)">
        <title>A Draft Genome Sequence for Ensete ventricosum, the Drought-Tolerant Tree Against Hunger.</title>
        <authorList>
            <person name="Harrison J."/>
            <person name="Moore K.A."/>
            <person name="Paszkiewicz K."/>
            <person name="Jones T."/>
            <person name="Grant M."/>
            <person name="Ambacheew D."/>
            <person name="Muzemil S."/>
            <person name="Studholme D.J."/>
        </authorList>
    </citation>
    <scope>NUCLEOTIDE SEQUENCE [LARGE SCALE GENOMIC DNA]</scope>
</reference>
<feature type="transmembrane region" description="Helical" evidence="2">
    <location>
        <begin position="41"/>
        <end position="62"/>
    </location>
</feature>
<dbReference type="GO" id="GO:0016567">
    <property type="term" value="P:protein ubiquitination"/>
    <property type="evidence" value="ECO:0007669"/>
    <property type="project" value="TreeGrafter"/>
</dbReference>
<gene>
    <name evidence="3" type="ORF">B296_00048194</name>
</gene>
<evidence type="ECO:0000313" key="4">
    <source>
        <dbReference type="Proteomes" id="UP000287651"/>
    </source>
</evidence>
<feature type="region of interest" description="Disordered" evidence="1">
    <location>
        <begin position="1"/>
        <end position="21"/>
    </location>
</feature>
<name>A0A426YVS4_ENSVE</name>
<organism evidence="3 4">
    <name type="scientific">Ensete ventricosum</name>
    <name type="common">Abyssinian banana</name>
    <name type="synonym">Musa ensete</name>
    <dbReference type="NCBI Taxonomy" id="4639"/>
    <lineage>
        <taxon>Eukaryota</taxon>
        <taxon>Viridiplantae</taxon>
        <taxon>Streptophyta</taxon>
        <taxon>Embryophyta</taxon>
        <taxon>Tracheophyta</taxon>
        <taxon>Spermatophyta</taxon>
        <taxon>Magnoliopsida</taxon>
        <taxon>Liliopsida</taxon>
        <taxon>Zingiberales</taxon>
        <taxon>Musaceae</taxon>
        <taxon>Ensete</taxon>
    </lineage>
</organism>
<dbReference type="EMBL" id="AMZH03009910">
    <property type="protein sequence ID" value="RRT55826.1"/>
    <property type="molecule type" value="Genomic_DNA"/>
</dbReference>
<dbReference type="PANTHER" id="PTHR45751:SF51">
    <property type="entry name" value="OS06G0608800 PROTEIN"/>
    <property type="match status" value="1"/>
</dbReference>
<keyword evidence="2" id="KW-1133">Transmembrane helix</keyword>
<accession>A0A426YVS4</accession>
<sequence length="87" mass="9831">MLIPSVPGKSSSGRRSLPDIGSVPNPYEQAISVLRKNSFQILMITILFHDLALVMVKVFGFYHENRPCNGFREAPQRYRELVPGIKT</sequence>
<evidence type="ECO:0000256" key="2">
    <source>
        <dbReference type="SAM" id="Phobius"/>
    </source>
</evidence>
<dbReference type="AlphaFoldDB" id="A0A426YVS4"/>
<proteinExistence type="predicted"/>
<dbReference type="GO" id="GO:0004842">
    <property type="term" value="F:ubiquitin-protein transferase activity"/>
    <property type="evidence" value="ECO:0007669"/>
    <property type="project" value="TreeGrafter"/>
</dbReference>
<comment type="caution">
    <text evidence="3">The sequence shown here is derived from an EMBL/GenBank/DDBJ whole genome shotgun (WGS) entry which is preliminary data.</text>
</comment>
<keyword evidence="2" id="KW-0812">Transmembrane</keyword>
<dbReference type="GO" id="GO:0005634">
    <property type="term" value="C:nucleus"/>
    <property type="evidence" value="ECO:0007669"/>
    <property type="project" value="TreeGrafter"/>
</dbReference>
<dbReference type="InterPro" id="IPR052079">
    <property type="entry name" value="E3_ligase/Copine_domain"/>
</dbReference>
<dbReference type="Proteomes" id="UP000287651">
    <property type="component" value="Unassembled WGS sequence"/>
</dbReference>